<evidence type="ECO:0000256" key="1">
    <source>
        <dbReference type="SAM" id="Coils"/>
    </source>
</evidence>
<dbReference type="AlphaFoldDB" id="A0A3L6SHX9"/>
<reference evidence="3" key="1">
    <citation type="journal article" date="2019" name="Nat. Commun.">
        <title>The genome of broomcorn millet.</title>
        <authorList>
            <person name="Zou C."/>
            <person name="Miki D."/>
            <person name="Li D."/>
            <person name="Tang Q."/>
            <person name="Xiao L."/>
            <person name="Rajput S."/>
            <person name="Deng P."/>
            <person name="Jia W."/>
            <person name="Huang R."/>
            <person name="Zhang M."/>
            <person name="Sun Y."/>
            <person name="Hu J."/>
            <person name="Fu X."/>
            <person name="Schnable P.S."/>
            <person name="Li F."/>
            <person name="Zhang H."/>
            <person name="Feng B."/>
            <person name="Zhu X."/>
            <person name="Liu R."/>
            <person name="Schnable J.C."/>
            <person name="Zhu J.-K."/>
            <person name="Zhang H."/>
        </authorList>
    </citation>
    <scope>NUCLEOTIDE SEQUENCE [LARGE SCALE GENOMIC DNA]</scope>
</reference>
<keyword evidence="1" id="KW-0175">Coiled coil</keyword>
<evidence type="ECO:0000313" key="2">
    <source>
        <dbReference type="EMBL" id="RLN22209.1"/>
    </source>
</evidence>
<dbReference type="Proteomes" id="UP000275267">
    <property type="component" value="Unassembled WGS sequence"/>
</dbReference>
<accession>A0A3L6SHX9</accession>
<comment type="caution">
    <text evidence="2">The sequence shown here is derived from an EMBL/GenBank/DDBJ whole genome shotgun (WGS) entry which is preliminary data.</text>
</comment>
<sequence length="211" mass="23134">MPPALTPTRVPNALTAEGAQVQAEPVAALALAAPGAIVTDPAPVAVAQLPATVPLSWAEVVMELAMAILPYPATSGAPPRARVRWDMEESVHRGEEQLELLALDLAQREESLAALEHRAEKELHSTSYRMLDLAAREREVETWAAQLQTAQDLLQQQESQLEDEERATQQQVSAANDRIAALNRREEDLRRREDLAVVDARYGPILSVNLT</sequence>
<protein>
    <submittedName>
        <fullName evidence="2">Uncharacterized protein</fullName>
    </submittedName>
</protein>
<organism evidence="2 3">
    <name type="scientific">Panicum miliaceum</name>
    <name type="common">Proso millet</name>
    <name type="synonym">Broomcorn millet</name>
    <dbReference type="NCBI Taxonomy" id="4540"/>
    <lineage>
        <taxon>Eukaryota</taxon>
        <taxon>Viridiplantae</taxon>
        <taxon>Streptophyta</taxon>
        <taxon>Embryophyta</taxon>
        <taxon>Tracheophyta</taxon>
        <taxon>Spermatophyta</taxon>
        <taxon>Magnoliopsida</taxon>
        <taxon>Liliopsida</taxon>
        <taxon>Poales</taxon>
        <taxon>Poaceae</taxon>
        <taxon>PACMAD clade</taxon>
        <taxon>Panicoideae</taxon>
        <taxon>Panicodae</taxon>
        <taxon>Paniceae</taxon>
        <taxon>Panicinae</taxon>
        <taxon>Panicum</taxon>
        <taxon>Panicum sect. Panicum</taxon>
    </lineage>
</organism>
<feature type="coiled-coil region" evidence="1">
    <location>
        <begin position="98"/>
        <end position="192"/>
    </location>
</feature>
<gene>
    <name evidence="2" type="ORF">C2845_PM07G13190</name>
</gene>
<dbReference type="EMBL" id="PQIB02000004">
    <property type="protein sequence ID" value="RLN22209.1"/>
    <property type="molecule type" value="Genomic_DNA"/>
</dbReference>
<keyword evidence="3" id="KW-1185">Reference proteome</keyword>
<evidence type="ECO:0000313" key="3">
    <source>
        <dbReference type="Proteomes" id="UP000275267"/>
    </source>
</evidence>
<name>A0A3L6SHX9_PANMI</name>
<proteinExistence type="predicted"/>